<evidence type="ECO:0000256" key="6">
    <source>
        <dbReference type="SAM" id="Coils"/>
    </source>
</evidence>
<dbReference type="OrthoDB" id="273345at2759"/>
<evidence type="ECO:0000256" key="4">
    <source>
        <dbReference type="ARBA" id="ARBA00023242"/>
    </source>
</evidence>
<dbReference type="GO" id="GO:0005634">
    <property type="term" value="C:nucleus"/>
    <property type="evidence" value="ECO:0007669"/>
    <property type="project" value="UniProtKB-SubCell"/>
</dbReference>
<sequence length="204" mass="23852">MSKKRVTIDEKRARILEIFYDSQEFYNLKEIETIASKEKGVVLQSVKDVLQALVDDGFVKTEKVGSANYFWAFPGEKITILKQKCAELNTSNIESKLELEKLQFEIKTNQVGKEDTEERRKLLEELENLQQKEDKTKQLVMQFSDNDPEVIAKIAKRAEEYKAAANVWTDNIFAIQSWCKNKFDINEETLNKQFRIPEDLDYVQ</sequence>
<feature type="domain" description="Mnd1 HTH" evidence="7">
    <location>
        <begin position="15"/>
        <end position="74"/>
    </location>
</feature>
<keyword evidence="10" id="KW-1185">Reference proteome</keyword>
<evidence type="ECO:0000313" key="9">
    <source>
        <dbReference type="EMBL" id="KAF7989394.1"/>
    </source>
</evidence>
<evidence type="ECO:0000256" key="1">
    <source>
        <dbReference type="ARBA" id="ARBA00004123"/>
    </source>
</evidence>
<gene>
    <name evidence="9" type="ORF">HCN44_008068</name>
</gene>
<dbReference type="SUPFAM" id="SSF46785">
    <property type="entry name" value="Winged helix' DNA-binding domain"/>
    <property type="match status" value="1"/>
</dbReference>
<dbReference type="InterPro" id="IPR040453">
    <property type="entry name" value="Mnd1_HTH"/>
</dbReference>
<dbReference type="Gene3D" id="1.10.10.10">
    <property type="entry name" value="Winged helix-like DNA-binding domain superfamily/Winged helix DNA-binding domain"/>
    <property type="match status" value="1"/>
</dbReference>
<evidence type="ECO:0000256" key="2">
    <source>
        <dbReference type="ARBA" id="ARBA00005981"/>
    </source>
</evidence>
<evidence type="ECO:0000256" key="3">
    <source>
        <dbReference type="ARBA" id="ARBA00023054"/>
    </source>
</evidence>
<proteinExistence type="inferred from homology"/>
<feature type="domain" description="Leucine zipper with capping helix" evidence="8">
    <location>
        <begin position="149"/>
        <end position="203"/>
    </location>
</feature>
<dbReference type="InterPro" id="IPR036390">
    <property type="entry name" value="WH_DNA-bd_sf"/>
</dbReference>
<dbReference type="PIRSF" id="PIRSF026991">
    <property type="entry name" value="Mnd1"/>
    <property type="match status" value="1"/>
</dbReference>
<name>A0A834XQ72_APHGI</name>
<dbReference type="Pfam" id="PF18517">
    <property type="entry name" value="LZ3wCH"/>
    <property type="match status" value="1"/>
</dbReference>
<evidence type="ECO:0000259" key="7">
    <source>
        <dbReference type="Pfam" id="PF03962"/>
    </source>
</evidence>
<evidence type="ECO:0000256" key="5">
    <source>
        <dbReference type="PIRNR" id="PIRNR026991"/>
    </source>
</evidence>
<evidence type="ECO:0000313" key="10">
    <source>
        <dbReference type="Proteomes" id="UP000639338"/>
    </source>
</evidence>
<keyword evidence="4 5" id="KW-0539">Nucleus</keyword>
<dbReference type="InterPro" id="IPR036388">
    <property type="entry name" value="WH-like_DNA-bd_sf"/>
</dbReference>
<accession>A0A834XQ72</accession>
<evidence type="ECO:0000259" key="8">
    <source>
        <dbReference type="Pfam" id="PF18517"/>
    </source>
</evidence>
<feature type="coiled-coil region" evidence="6">
    <location>
        <begin position="112"/>
        <end position="146"/>
    </location>
</feature>
<dbReference type="AlphaFoldDB" id="A0A834XQ72"/>
<comment type="function">
    <text evidence="5">Required for proper homologous chromosome pairing and efficient cross-over and intragenic recombination during meiosis.</text>
</comment>
<dbReference type="GO" id="GO:0007131">
    <property type="term" value="P:reciprocal meiotic recombination"/>
    <property type="evidence" value="ECO:0007669"/>
    <property type="project" value="InterPro"/>
</dbReference>
<reference evidence="9 10" key="1">
    <citation type="submission" date="2020-08" db="EMBL/GenBank/DDBJ databases">
        <title>Aphidius gifuensis genome sequencing and assembly.</title>
        <authorList>
            <person name="Du Z."/>
        </authorList>
    </citation>
    <scope>NUCLEOTIDE SEQUENCE [LARGE SCALE GENOMIC DNA]</scope>
    <source>
        <strain evidence="9">YNYX2018</strain>
        <tissue evidence="9">Adults</tissue>
    </source>
</reference>
<comment type="similarity">
    <text evidence="2 5">Belongs to the MND1 family.</text>
</comment>
<comment type="caution">
    <text evidence="9">The sequence shown here is derived from an EMBL/GenBank/DDBJ whole genome shotgun (WGS) entry which is preliminary data.</text>
</comment>
<protein>
    <recommendedName>
        <fullName evidence="5">Meiotic nuclear division protein 1 homolog</fullName>
    </recommendedName>
</protein>
<dbReference type="GO" id="GO:0003690">
    <property type="term" value="F:double-stranded DNA binding"/>
    <property type="evidence" value="ECO:0007669"/>
    <property type="project" value="InterPro"/>
</dbReference>
<organism evidence="9 10">
    <name type="scientific">Aphidius gifuensis</name>
    <name type="common">Parasitoid wasp</name>
    <dbReference type="NCBI Taxonomy" id="684658"/>
    <lineage>
        <taxon>Eukaryota</taxon>
        <taxon>Metazoa</taxon>
        <taxon>Ecdysozoa</taxon>
        <taxon>Arthropoda</taxon>
        <taxon>Hexapoda</taxon>
        <taxon>Insecta</taxon>
        <taxon>Pterygota</taxon>
        <taxon>Neoptera</taxon>
        <taxon>Endopterygota</taxon>
        <taxon>Hymenoptera</taxon>
        <taxon>Apocrita</taxon>
        <taxon>Ichneumonoidea</taxon>
        <taxon>Braconidae</taxon>
        <taxon>Aphidiinae</taxon>
        <taxon>Aphidius</taxon>
    </lineage>
</organism>
<dbReference type="InterPro" id="IPR040661">
    <property type="entry name" value="LZ3wCH"/>
</dbReference>
<keyword evidence="3 6" id="KW-0175">Coiled coil</keyword>
<dbReference type="InterPro" id="IPR005647">
    <property type="entry name" value="Mnd1"/>
</dbReference>
<dbReference type="Pfam" id="PF03962">
    <property type="entry name" value="Mnd1"/>
    <property type="match status" value="1"/>
</dbReference>
<dbReference type="EMBL" id="JACMRX010000005">
    <property type="protein sequence ID" value="KAF7989394.1"/>
    <property type="molecule type" value="Genomic_DNA"/>
</dbReference>
<comment type="subcellular location">
    <subcellularLocation>
        <location evidence="1 5">Nucleus</location>
    </subcellularLocation>
</comment>
<dbReference type="Proteomes" id="UP000639338">
    <property type="component" value="Unassembled WGS sequence"/>
</dbReference>